<dbReference type="PANTHER" id="PTHR10543">
    <property type="entry name" value="BETA-CAROTENE DIOXYGENASE"/>
    <property type="match status" value="1"/>
</dbReference>
<proteinExistence type="inferred from homology"/>
<dbReference type="Pfam" id="PF03055">
    <property type="entry name" value="RPE65"/>
    <property type="match status" value="1"/>
</dbReference>
<feature type="binding site" evidence="5">
    <location>
        <position position="143"/>
    </location>
    <ligand>
        <name>Fe cation</name>
        <dbReference type="ChEBI" id="CHEBI:24875"/>
        <note>catalytic</note>
    </ligand>
</feature>
<reference evidence="6 7" key="1">
    <citation type="journal article" date="2024" name="Insects">
        <title>An Improved Chromosome-Level Genome Assembly of the Firefly Pyrocoelia pectoralis.</title>
        <authorList>
            <person name="Fu X."/>
            <person name="Meyer-Rochow V.B."/>
            <person name="Ballantyne L."/>
            <person name="Zhu X."/>
        </authorList>
    </citation>
    <scope>NUCLEOTIDE SEQUENCE [LARGE SCALE GENOMIC DNA]</scope>
    <source>
        <strain evidence="6">XCY_ONT2</strain>
    </source>
</reference>
<keyword evidence="7" id="KW-1185">Reference proteome</keyword>
<keyword evidence="3" id="KW-0560">Oxidoreductase</keyword>
<sequence>MEYYFETVLGYINLEKTTLNHFFDGMALLHRFEIKDGMATYQCRFVQSEIYKKNRGADRIVVTDFGTISVPDPCRTIFHRISSVFSLNKNLPDNTAISVYPFGDQVYAFAETGVIYRIDDNTLETKNKVNLGMSLGIVTHTSHPHITEDGSVYNLAFSFSTKGALYHVVHFPNDSKHGVNDRTMFERARVVATIPARWRLHPSYMHSFGITKNYFVIVEQPLTLAVPKGLSRFSIRYPHMP</sequence>
<comment type="caution">
    <text evidence="6">The sequence shown here is derived from an EMBL/GenBank/DDBJ whole genome shotgun (WGS) entry which is preliminary data.</text>
</comment>
<dbReference type="GO" id="GO:0016121">
    <property type="term" value="P:carotene catabolic process"/>
    <property type="evidence" value="ECO:0007669"/>
    <property type="project" value="TreeGrafter"/>
</dbReference>
<dbReference type="AlphaFoldDB" id="A0AAN7VT08"/>
<name>A0AAN7VT08_9COLE</name>
<evidence type="ECO:0000256" key="1">
    <source>
        <dbReference type="ARBA" id="ARBA00006787"/>
    </source>
</evidence>
<accession>A0AAN7VT08</accession>
<dbReference type="GO" id="GO:0010436">
    <property type="term" value="F:carotenoid dioxygenase activity"/>
    <property type="evidence" value="ECO:0007669"/>
    <property type="project" value="TreeGrafter"/>
</dbReference>
<organism evidence="6 7">
    <name type="scientific">Pyrocoelia pectoralis</name>
    <dbReference type="NCBI Taxonomy" id="417401"/>
    <lineage>
        <taxon>Eukaryota</taxon>
        <taxon>Metazoa</taxon>
        <taxon>Ecdysozoa</taxon>
        <taxon>Arthropoda</taxon>
        <taxon>Hexapoda</taxon>
        <taxon>Insecta</taxon>
        <taxon>Pterygota</taxon>
        <taxon>Neoptera</taxon>
        <taxon>Endopterygota</taxon>
        <taxon>Coleoptera</taxon>
        <taxon>Polyphaga</taxon>
        <taxon>Elateriformia</taxon>
        <taxon>Elateroidea</taxon>
        <taxon>Lampyridae</taxon>
        <taxon>Lampyrinae</taxon>
        <taxon>Pyrocoelia</taxon>
    </lineage>
</organism>
<evidence type="ECO:0000256" key="4">
    <source>
        <dbReference type="ARBA" id="ARBA00023004"/>
    </source>
</evidence>
<protein>
    <submittedName>
        <fullName evidence="6">Uncharacterized protein</fullName>
    </submittedName>
</protein>
<comment type="cofactor">
    <cofactor evidence="5">
        <name>Fe(2+)</name>
        <dbReference type="ChEBI" id="CHEBI:29033"/>
    </cofactor>
    <text evidence="5">Binds 1 Fe(2+) ion per subunit.</text>
</comment>
<keyword evidence="4 5" id="KW-0408">Iron</keyword>
<evidence type="ECO:0000313" key="7">
    <source>
        <dbReference type="Proteomes" id="UP001329430"/>
    </source>
</evidence>
<dbReference type="InterPro" id="IPR004294">
    <property type="entry name" value="Carotenoid_Oase"/>
</dbReference>
<gene>
    <name evidence="6" type="ORF">RI129_003931</name>
</gene>
<evidence type="ECO:0000313" key="6">
    <source>
        <dbReference type="EMBL" id="KAK5649039.1"/>
    </source>
</evidence>
<evidence type="ECO:0000256" key="2">
    <source>
        <dbReference type="ARBA" id="ARBA00022723"/>
    </source>
</evidence>
<feature type="binding site" evidence="5">
    <location>
        <position position="206"/>
    </location>
    <ligand>
        <name>Fe cation</name>
        <dbReference type="ChEBI" id="CHEBI:24875"/>
        <note>catalytic</note>
    </ligand>
</feature>
<dbReference type="PANTHER" id="PTHR10543:SF24">
    <property type="entry name" value="CAROTENOID ISOMEROOXYGENASE"/>
    <property type="match status" value="1"/>
</dbReference>
<dbReference type="Proteomes" id="UP001329430">
    <property type="component" value="Chromosome 2"/>
</dbReference>
<dbReference type="EMBL" id="JAVRBK010000002">
    <property type="protein sequence ID" value="KAK5649039.1"/>
    <property type="molecule type" value="Genomic_DNA"/>
</dbReference>
<keyword evidence="2 5" id="KW-0479">Metal-binding</keyword>
<dbReference type="GO" id="GO:0003834">
    <property type="term" value="F:beta-carotene 15,15'-dioxygenase activity"/>
    <property type="evidence" value="ECO:0007669"/>
    <property type="project" value="TreeGrafter"/>
</dbReference>
<evidence type="ECO:0000256" key="3">
    <source>
        <dbReference type="ARBA" id="ARBA00023002"/>
    </source>
</evidence>
<comment type="similarity">
    <text evidence="1">Belongs to the carotenoid oxygenase family.</text>
</comment>
<evidence type="ECO:0000256" key="5">
    <source>
        <dbReference type="PIRSR" id="PIRSR604294-1"/>
    </source>
</evidence>
<dbReference type="GO" id="GO:0042574">
    <property type="term" value="P:retinal metabolic process"/>
    <property type="evidence" value="ECO:0007669"/>
    <property type="project" value="TreeGrafter"/>
</dbReference>
<dbReference type="GO" id="GO:0046872">
    <property type="term" value="F:metal ion binding"/>
    <property type="evidence" value="ECO:0007669"/>
    <property type="project" value="UniProtKB-KW"/>
</dbReference>